<comment type="caution">
    <text evidence="1">The sequence shown here is derived from an EMBL/GenBank/DDBJ whole genome shotgun (WGS) entry which is preliminary data.</text>
</comment>
<dbReference type="EMBL" id="JACGWO010000012">
    <property type="protein sequence ID" value="KAK4413568.1"/>
    <property type="molecule type" value="Genomic_DNA"/>
</dbReference>
<reference evidence="1" key="1">
    <citation type="submission" date="2020-06" db="EMBL/GenBank/DDBJ databases">
        <authorList>
            <person name="Li T."/>
            <person name="Hu X."/>
            <person name="Zhang T."/>
            <person name="Song X."/>
            <person name="Zhang H."/>
            <person name="Dai N."/>
            <person name="Sheng W."/>
            <person name="Hou X."/>
            <person name="Wei L."/>
        </authorList>
    </citation>
    <scope>NUCLEOTIDE SEQUENCE</scope>
    <source>
        <strain evidence="1">3651</strain>
        <tissue evidence="1">Leaf</tissue>
    </source>
</reference>
<name>A0AAE2C947_9LAMI</name>
<protein>
    <submittedName>
        <fullName evidence="1">Uncharacterized protein</fullName>
    </submittedName>
</protein>
<accession>A0AAE2C947</accession>
<reference evidence="1" key="2">
    <citation type="journal article" date="2024" name="Plant">
        <title>Genomic evolution and insights into agronomic trait innovations of Sesamum species.</title>
        <authorList>
            <person name="Miao H."/>
            <person name="Wang L."/>
            <person name="Qu L."/>
            <person name="Liu H."/>
            <person name="Sun Y."/>
            <person name="Le M."/>
            <person name="Wang Q."/>
            <person name="Wei S."/>
            <person name="Zheng Y."/>
            <person name="Lin W."/>
            <person name="Duan Y."/>
            <person name="Cao H."/>
            <person name="Xiong S."/>
            <person name="Wang X."/>
            <person name="Wei L."/>
            <person name="Li C."/>
            <person name="Ma Q."/>
            <person name="Ju M."/>
            <person name="Zhao R."/>
            <person name="Li G."/>
            <person name="Mu C."/>
            <person name="Tian Q."/>
            <person name="Mei H."/>
            <person name="Zhang T."/>
            <person name="Gao T."/>
            <person name="Zhang H."/>
        </authorList>
    </citation>
    <scope>NUCLEOTIDE SEQUENCE</scope>
    <source>
        <strain evidence="1">3651</strain>
    </source>
</reference>
<organism evidence="1 2">
    <name type="scientific">Sesamum alatum</name>
    <dbReference type="NCBI Taxonomy" id="300844"/>
    <lineage>
        <taxon>Eukaryota</taxon>
        <taxon>Viridiplantae</taxon>
        <taxon>Streptophyta</taxon>
        <taxon>Embryophyta</taxon>
        <taxon>Tracheophyta</taxon>
        <taxon>Spermatophyta</taxon>
        <taxon>Magnoliopsida</taxon>
        <taxon>eudicotyledons</taxon>
        <taxon>Gunneridae</taxon>
        <taxon>Pentapetalae</taxon>
        <taxon>asterids</taxon>
        <taxon>lamiids</taxon>
        <taxon>Lamiales</taxon>
        <taxon>Pedaliaceae</taxon>
        <taxon>Sesamum</taxon>
    </lineage>
</organism>
<evidence type="ECO:0000313" key="1">
    <source>
        <dbReference type="EMBL" id="KAK4413568.1"/>
    </source>
</evidence>
<dbReference type="AlphaFoldDB" id="A0AAE2C947"/>
<gene>
    <name evidence="1" type="ORF">Salat_2769500</name>
</gene>
<keyword evidence="2" id="KW-1185">Reference proteome</keyword>
<dbReference type="Proteomes" id="UP001293254">
    <property type="component" value="Unassembled WGS sequence"/>
</dbReference>
<sequence>MHKKRSGGRAYRIIKERGSGLESRTNRACIGGRGRCCRWCLGAVFADHRAPFARRGVVAADRGSFSRRRRLNNRAEVHEKTWLHEKGQVAVDLHGRRARRRRKVLAVTNFPKFGW</sequence>
<evidence type="ECO:0000313" key="2">
    <source>
        <dbReference type="Proteomes" id="UP001293254"/>
    </source>
</evidence>
<proteinExistence type="predicted"/>